<evidence type="ECO:0000313" key="1">
    <source>
        <dbReference type="Proteomes" id="UP000790787"/>
    </source>
</evidence>
<name>A0A1S3XQE2_TOBAC</name>
<protein>
    <submittedName>
        <fullName evidence="2 3">Uncharacterized protein LOC107767631 isoform X3</fullName>
    </submittedName>
</protein>
<evidence type="ECO:0000313" key="3">
    <source>
        <dbReference type="RefSeq" id="XP_016442175.2"/>
    </source>
</evidence>
<dbReference type="Proteomes" id="UP000790787">
    <property type="component" value="Chromosome 24"/>
</dbReference>
<accession>A0A1S3XQE2</accession>
<reference evidence="1" key="1">
    <citation type="journal article" date="2014" name="Nat. Commun.">
        <title>The tobacco genome sequence and its comparison with those of tomato and potato.</title>
        <authorList>
            <person name="Sierro N."/>
            <person name="Battey J.N."/>
            <person name="Ouadi S."/>
            <person name="Bakaher N."/>
            <person name="Bovet L."/>
            <person name="Willig A."/>
            <person name="Goepfert S."/>
            <person name="Peitsch M.C."/>
            <person name="Ivanov N.V."/>
        </authorList>
    </citation>
    <scope>NUCLEOTIDE SEQUENCE [LARGE SCALE GENOMIC DNA]</scope>
</reference>
<dbReference type="RefSeq" id="XP_016442174.2">
    <property type="nucleotide sequence ID" value="XM_016586688.2"/>
</dbReference>
<dbReference type="AlphaFoldDB" id="A0A1S3XQE2"/>
<evidence type="ECO:0000313" key="4">
    <source>
        <dbReference type="RefSeq" id="XP_016442178.2"/>
    </source>
</evidence>
<proteinExistence type="predicted"/>
<reference evidence="2 3" key="2">
    <citation type="submission" date="2025-08" db="UniProtKB">
        <authorList>
            <consortium name="RefSeq"/>
        </authorList>
    </citation>
    <scope>IDENTIFICATION</scope>
    <source>
        <tissue evidence="2 3">Leaf</tissue>
    </source>
</reference>
<dbReference type="RefSeq" id="XP_016442178.2">
    <property type="nucleotide sequence ID" value="XM_016586692.2"/>
</dbReference>
<gene>
    <name evidence="2 3 4" type="primary">LOC107767631</name>
</gene>
<dbReference type="RefSeq" id="XP_016442175.2">
    <property type="nucleotide sequence ID" value="XM_016586689.2"/>
</dbReference>
<sequence>MPSSFSQPARYSSMPSSKFTPLSHGVPSSSYPVLPSSSSPVIRSSSSSSIRSSFSPIIHSSSSSSMLSSFSQPAIHSSIPSSQFTPSSSPSISRPHIGVNSNSTSPYTGSDTATQTSTRRQDPPNVGKYDDLRRLIIVSDGAGFYPPQATKAVVESMCSFYHAPWRFCSEVPTHVRDRMFAEFRMKCAWSRDSEAEVRAVFFKNCSDRLCDMLRTARESKKRPNWILDDIWVKLLEYWNSPEFEKNSA</sequence>
<evidence type="ECO:0000313" key="2">
    <source>
        <dbReference type="RefSeq" id="XP_016442174.2"/>
    </source>
</evidence>
<organism evidence="1 4">
    <name type="scientific">Nicotiana tabacum</name>
    <name type="common">Common tobacco</name>
    <dbReference type="NCBI Taxonomy" id="4097"/>
    <lineage>
        <taxon>Eukaryota</taxon>
        <taxon>Viridiplantae</taxon>
        <taxon>Streptophyta</taxon>
        <taxon>Embryophyta</taxon>
        <taxon>Tracheophyta</taxon>
        <taxon>Spermatophyta</taxon>
        <taxon>Magnoliopsida</taxon>
        <taxon>eudicotyledons</taxon>
        <taxon>Gunneridae</taxon>
        <taxon>Pentapetalae</taxon>
        <taxon>asterids</taxon>
        <taxon>lamiids</taxon>
        <taxon>Solanales</taxon>
        <taxon>Solanaceae</taxon>
        <taxon>Nicotianoideae</taxon>
        <taxon>Nicotianeae</taxon>
        <taxon>Nicotiana</taxon>
    </lineage>
</organism>
<dbReference type="GeneID" id="107767631"/>
<keyword evidence="1" id="KW-1185">Reference proteome</keyword>